<organism evidence="2 3">
    <name type="scientific">Steinernema glaseri</name>
    <dbReference type="NCBI Taxonomy" id="37863"/>
    <lineage>
        <taxon>Eukaryota</taxon>
        <taxon>Metazoa</taxon>
        <taxon>Ecdysozoa</taxon>
        <taxon>Nematoda</taxon>
        <taxon>Chromadorea</taxon>
        <taxon>Rhabditida</taxon>
        <taxon>Tylenchina</taxon>
        <taxon>Panagrolaimomorpha</taxon>
        <taxon>Strongyloidoidea</taxon>
        <taxon>Steinernematidae</taxon>
        <taxon>Steinernema</taxon>
    </lineage>
</organism>
<accession>A0A1I7ZML5</accession>
<dbReference type="Proteomes" id="UP000095287">
    <property type="component" value="Unplaced"/>
</dbReference>
<evidence type="ECO:0000313" key="3">
    <source>
        <dbReference type="WBParaSite" id="L893_g27978.t1"/>
    </source>
</evidence>
<evidence type="ECO:0000313" key="2">
    <source>
        <dbReference type="Proteomes" id="UP000095287"/>
    </source>
</evidence>
<reference evidence="3" key="1">
    <citation type="submission" date="2016-11" db="UniProtKB">
        <authorList>
            <consortium name="WormBaseParasite"/>
        </authorList>
    </citation>
    <scope>IDENTIFICATION</scope>
</reference>
<proteinExistence type="predicted"/>
<sequence>MWVAIFAYIFAFAPIDAAKDEWCTVLLNKVINLEPGRSLFGGDEAIPAELRSSQPILSCDCRRPTSLSSVVTADGQPGHHFLLEAYGTFRTMDGRNLITSLADASGCIASKGTCKKEEYTLIWKTDEISPCYHQNRGNFTAYRSEHQVLIHDLNTALTYANPPKNEFSRRCYGDRATIMSKDIIMTRSPKTAHCKPSLSSERCQVPPLEKKYVGLMRDMVKRAEGKEDVLRALIRQMADSE</sequence>
<keyword evidence="1" id="KW-0732">Signal</keyword>
<evidence type="ECO:0000256" key="1">
    <source>
        <dbReference type="SAM" id="SignalP"/>
    </source>
</evidence>
<dbReference type="AlphaFoldDB" id="A0A1I7ZML5"/>
<dbReference type="WBParaSite" id="L893_g27978.t1">
    <property type="protein sequence ID" value="L893_g27978.t1"/>
    <property type="gene ID" value="L893_g27978"/>
</dbReference>
<feature type="chain" id="PRO_5009313695" evidence="1">
    <location>
        <begin position="18"/>
        <end position="241"/>
    </location>
</feature>
<name>A0A1I7ZML5_9BILA</name>
<keyword evidence="2" id="KW-1185">Reference proteome</keyword>
<protein>
    <submittedName>
        <fullName evidence="3">Uncharacterized protein</fullName>
    </submittedName>
</protein>
<feature type="signal peptide" evidence="1">
    <location>
        <begin position="1"/>
        <end position="17"/>
    </location>
</feature>